<comment type="similarity">
    <text evidence="1 2">Belongs to the cytochrome P450 family.</text>
</comment>
<dbReference type="RefSeq" id="WP_187220373.1">
    <property type="nucleotide sequence ID" value="NZ_JABVED010000005.1"/>
</dbReference>
<dbReference type="Pfam" id="PF00067">
    <property type="entry name" value="p450"/>
    <property type="match status" value="2"/>
</dbReference>
<dbReference type="PANTHER" id="PTHR46696">
    <property type="entry name" value="P450, PUTATIVE (EUROFUNG)-RELATED"/>
    <property type="match status" value="1"/>
</dbReference>
<dbReference type="PANTHER" id="PTHR46696:SF6">
    <property type="entry name" value="P450, PUTATIVE (EUROFUNG)-RELATED"/>
    <property type="match status" value="1"/>
</dbReference>
<reference evidence="3 4" key="1">
    <citation type="submission" date="2020-06" db="EMBL/GenBank/DDBJ databases">
        <title>Actinokineospora xiongansis sp. nov., isolated from soil of Baiyangdian.</title>
        <authorList>
            <person name="Zhang X."/>
        </authorList>
    </citation>
    <scope>NUCLEOTIDE SEQUENCE [LARGE SCALE GENOMIC DNA]</scope>
    <source>
        <strain evidence="3 4">HBU206404</strain>
    </source>
</reference>
<name>A0ABR7L5D9_9PSEU</name>
<sequence>MSNETFSGATDSASAERLQMPIPRVDPVRIPEVFAELREERPVCPISLVTGDPALLVTRHEDLKHVLTDREFSRAAVCGEYAPRSQAVRPNPDTIMNMDPPRHTRIRKLAAQAFSAERLDALLPRIRRIADDLMDEMAAMPQPVDLNEAFSRPLPLRIICDMLGVPFEDWTRFTDWTETIMTISSTAEQIGAAYVALRTYFTDLVASKRANPGDDFLSALTRQSDAEGALTESEVISLGTFLLVAGHETSATVLTDGVLNLLTHPDQLADLMADPSLWPGAVEEISRHGIPGVSPFPRIAMADMTLHGVDIPKGTAMVVNYETALRDPRVYDDPEAFDIRRKQPSQVWFGHGPHFCLGAPVARMEVEIGLHALFTRFPNLAMAGTTDDLRWKNNAALGGFEHFLVTW</sequence>
<proteinExistence type="inferred from homology"/>
<keyword evidence="2" id="KW-0560">Oxidoreductase</keyword>
<dbReference type="Proteomes" id="UP000734823">
    <property type="component" value="Unassembled WGS sequence"/>
</dbReference>
<comment type="caution">
    <text evidence="3">The sequence shown here is derived from an EMBL/GenBank/DDBJ whole genome shotgun (WGS) entry which is preliminary data.</text>
</comment>
<dbReference type="EMBL" id="JABVED010000005">
    <property type="protein sequence ID" value="MBC6447890.1"/>
    <property type="molecule type" value="Genomic_DNA"/>
</dbReference>
<evidence type="ECO:0000256" key="1">
    <source>
        <dbReference type="ARBA" id="ARBA00010617"/>
    </source>
</evidence>
<gene>
    <name evidence="3" type="ORF">GPZ80_11980</name>
</gene>
<evidence type="ECO:0000313" key="3">
    <source>
        <dbReference type="EMBL" id="MBC6447890.1"/>
    </source>
</evidence>
<dbReference type="PROSITE" id="PS00086">
    <property type="entry name" value="CYTOCHROME_P450"/>
    <property type="match status" value="1"/>
</dbReference>
<protein>
    <submittedName>
        <fullName evidence="3">Cytochrome P450</fullName>
    </submittedName>
</protein>
<organism evidence="3 4">
    <name type="scientific">Actinokineospora xionganensis</name>
    <dbReference type="NCBI Taxonomy" id="2684470"/>
    <lineage>
        <taxon>Bacteria</taxon>
        <taxon>Bacillati</taxon>
        <taxon>Actinomycetota</taxon>
        <taxon>Actinomycetes</taxon>
        <taxon>Pseudonocardiales</taxon>
        <taxon>Pseudonocardiaceae</taxon>
        <taxon>Actinokineospora</taxon>
    </lineage>
</organism>
<dbReference type="InterPro" id="IPR017972">
    <property type="entry name" value="Cyt_P450_CS"/>
</dbReference>
<keyword evidence="4" id="KW-1185">Reference proteome</keyword>
<keyword evidence="2" id="KW-0503">Monooxygenase</keyword>
<dbReference type="Gene3D" id="1.10.630.10">
    <property type="entry name" value="Cytochrome P450"/>
    <property type="match status" value="1"/>
</dbReference>
<keyword evidence="2" id="KW-0479">Metal-binding</keyword>
<evidence type="ECO:0000313" key="4">
    <source>
        <dbReference type="Proteomes" id="UP000734823"/>
    </source>
</evidence>
<dbReference type="CDD" id="cd11031">
    <property type="entry name" value="Cyp158A-like"/>
    <property type="match status" value="1"/>
</dbReference>
<dbReference type="InterPro" id="IPR002397">
    <property type="entry name" value="Cyt_P450_B"/>
</dbReference>
<accession>A0ABR7L5D9</accession>
<evidence type="ECO:0000256" key="2">
    <source>
        <dbReference type="RuleBase" id="RU000461"/>
    </source>
</evidence>
<dbReference type="SUPFAM" id="SSF48264">
    <property type="entry name" value="Cytochrome P450"/>
    <property type="match status" value="1"/>
</dbReference>
<keyword evidence="2" id="KW-0408">Iron</keyword>
<dbReference type="PRINTS" id="PR00359">
    <property type="entry name" value="BP450"/>
</dbReference>
<dbReference type="InterPro" id="IPR036396">
    <property type="entry name" value="Cyt_P450_sf"/>
</dbReference>
<keyword evidence="2" id="KW-0349">Heme</keyword>
<dbReference type="InterPro" id="IPR001128">
    <property type="entry name" value="Cyt_P450"/>
</dbReference>